<proteinExistence type="predicted"/>
<protein>
    <submittedName>
        <fullName evidence="1">Uncharacterized protein</fullName>
    </submittedName>
</protein>
<dbReference type="AlphaFoldDB" id="A0A6A6TGE8"/>
<gene>
    <name evidence="1" type="ORF">K491DRAFT_690046</name>
</gene>
<sequence>MSRKERPFYVSDSQSILLGSSACRLKGAGTVFVTAEGCPEGFPGFTNAYGMAHPKSIRTLDRHGRNGRQ</sequence>
<dbReference type="Proteomes" id="UP000799324">
    <property type="component" value="Unassembled WGS sequence"/>
</dbReference>
<organism evidence="1 2">
    <name type="scientific">Lophiostoma macrostomum CBS 122681</name>
    <dbReference type="NCBI Taxonomy" id="1314788"/>
    <lineage>
        <taxon>Eukaryota</taxon>
        <taxon>Fungi</taxon>
        <taxon>Dikarya</taxon>
        <taxon>Ascomycota</taxon>
        <taxon>Pezizomycotina</taxon>
        <taxon>Dothideomycetes</taxon>
        <taxon>Pleosporomycetidae</taxon>
        <taxon>Pleosporales</taxon>
        <taxon>Lophiostomataceae</taxon>
        <taxon>Lophiostoma</taxon>
    </lineage>
</organism>
<evidence type="ECO:0000313" key="2">
    <source>
        <dbReference type="Proteomes" id="UP000799324"/>
    </source>
</evidence>
<name>A0A6A6TGE8_9PLEO</name>
<dbReference type="EMBL" id="MU004314">
    <property type="protein sequence ID" value="KAF2658506.1"/>
    <property type="molecule type" value="Genomic_DNA"/>
</dbReference>
<reference evidence="1" key="1">
    <citation type="journal article" date="2020" name="Stud. Mycol.">
        <title>101 Dothideomycetes genomes: a test case for predicting lifestyles and emergence of pathogens.</title>
        <authorList>
            <person name="Haridas S."/>
            <person name="Albert R."/>
            <person name="Binder M."/>
            <person name="Bloem J."/>
            <person name="Labutti K."/>
            <person name="Salamov A."/>
            <person name="Andreopoulos B."/>
            <person name="Baker S."/>
            <person name="Barry K."/>
            <person name="Bills G."/>
            <person name="Bluhm B."/>
            <person name="Cannon C."/>
            <person name="Castanera R."/>
            <person name="Culley D."/>
            <person name="Daum C."/>
            <person name="Ezra D."/>
            <person name="Gonzalez J."/>
            <person name="Henrissat B."/>
            <person name="Kuo A."/>
            <person name="Liang C."/>
            <person name="Lipzen A."/>
            <person name="Lutzoni F."/>
            <person name="Magnuson J."/>
            <person name="Mondo S."/>
            <person name="Nolan M."/>
            <person name="Ohm R."/>
            <person name="Pangilinan J."/>
            <person name="Park H.-J."/>
            <person name="Ramirez L."/>
            <person name="Alfaro M."/>
            <person name="Sun H."/>
            <person name="Tritt A."/>
            <person name="Yoshinaga Y."/>
            <person name="Zwiers L.-H."/>
            <person name="Turgeon B."/>
            <person name="Goodwin S."/>
            <person name="Spatafora J."/>
            <person name="Crous P."/>
            <person name="Grigoriev I."/>
        </authorList>
    </citation>
    <scope>NUCLEOTIDE SEQUENCE</scope>
    <source>
        <strain evidence="1">CBS 122681</strain>
    </source>
</reference>
<accession>A0A6A6TGE8</accession>
<keyword evidence="2" id="KW-1185">Reference proteome</keyword>
<dbReference type="PROSITE" id="PS51257">
    <property type="entry name" value="PROKAR_LIPOPROTEIN"/>
    <property type="match status" value="1"/>
</dbReference>
<evidence type="ECO:0000313" key="1">
    <source>
        <dbReference type="EMBL" id="KAF2658506.1"/>
    </source>
</evidence>